<sequence length="2749" mass="295658">MIRGCSANASGDGSAAPSNDQIADDWFGRGMDEESPLGEGIPQVGYGEGRREGRSEARGVDLLDLTAAQRAMWFAENLDDDHSITIAHYLDIVDDGRPLDRELFRRGVIEGSRELQTAYTRIAEVDGTPMQYIDESLPFDVVELDLRDRPDPLAAAEEWMRADHERPVDLLNDPVGFAAFIRVADDRTYWYMRGHHIAFDGYGALVCLHEAVARYNAAVAAETRVPPRRATLAEVVADDAAYRQSTRHEKDHAFWAERAAGLPERVSLATHPATTGIRNETVVVAGMLDADLDSRLRRRARELDASVAAVLTAAFAAFLARMSGADDIVLSLPVTARTTARIKQSMGMVSNMLPLRVDGVGAATCADVVAAVTSEITAVLRHQRYRSEDIRAAAGFGDATGTSFGPLVNLLLFDKPIEIDGAHVSYHMLSAGMVEDLVMNVFAAGPDAPLEVGLHANPALYDPEELRTHRARLLHVLEQFIEAPDRPVAALDLLIPGEPAAVERLGDGGPAVGVAGEHILAPFARQVAATPDSTALVFRDSRLTYREMSLAVDGFARVLADEGVVAGDRVIVALDRCLEQVCAIYAIIGVGAVYVPVDPAEPEERRHAIATIVRPALTVDAQFLADRGIDAIDAGAGPEDEVPPRRSRPLPHQPAYVIFTSGSTGVPKGVEVDHAALEHRLAWMQRDHPIGPDDAVLYKTPATFDVSVWELLWPLQTGAQMVIAEPDGHRDPEYLRSLIDEAAVTVLHFVPSMLDAYLDVVGQTENGSGTPTSLPDRARWVFTSGEALSAQLARRLRRTSSAGLVNLYGPTEAAIDVTSHRVTSDDTVVPIGRPVAGTVVRVLDRRLRPVPVGVAGELCLVGPQLANGYLGAMAQTASRFVADPLGEPGARMYRTGDLVRWTQNGELEYLGRSDHQVKIRGQRVELGEVESVVATMPGVDAVVVVARRDLGPAPVLVAYVRGTSGVPDSDAVRAFCRRRLPGHMVPLAVVFLDTFPTNRSGKLDQSALPAPDLTDKTTEFREARTPAEKAIVSMVAEALGRERVSLSDNLFALGADSLLAARMVSRARIGHGLTIALTDVFDSDDLADLASRAVVADTVPEPPERRLPPRPARIPLSQAQTRLWFINRMSPTESTYNMSGALRLTHEVDPEVLRRAALDVLDRHEILRTVFPSVAGEPEQRILDTTTAGAVLDHEPIQVIDGGLDTAVSAITDVGFDLAEEIPFRCRLITGDRRGDVVVLVLHHIAADGHSLRPLLRDLMTAYESRRAGELPEFTPLPMQYADVAVERAEILGTPENPSPALVEGLEFWRTELHDAPDLLQLPTDRPRPRVMSSAGDHLDVTLDAELSAGLRRLATALAVTPFAVFQSALALTLGRLAAVDDVSIGTAVAGRDDPAVGELVGMFVNTVVLRTSLRPGDTVRELVTAAHRRCARAMSHAEVPFERVVDAIAPQRSPSHSPLFQVALSVQADQLADLSHWTGSAELLDARVPSAKYDVTVSVTERPDDYAVEFAYATDLFDESTVRDMASRLSRVISQMVSGPDRVLASIDLLEPDALRALAVPREGAQREMTLPALIARGFALADPAAVALTGESESETGTLTWAEVATATHQVARLLADRGLGPGDVVAVSIPRSPRMVLTMLGVAMSGAAFVVIDARLPVRRRAAMLADSDASLVITVDSVVTADRDAAPQQGSPRVRDLGVEEWLLDDLEVELNIAGRRDHPVTDADRTRRVHVDDLAYLLFTSGSTGRPKAAAVTHAGLAEMVAEQQARLGVTPASRVLQLAAPGFDVAVWEIILAICAGAKLVISPPDVFAGPELADVITRHRVTHACATPTALSTIDPESIPDVETMMVAGEECPPELVARWDADGRPLLNLYGPTETTIWVTLSPPLRVTAPVTIGRPISGVAARVLDPGLRPVPPGVVGELYLAGRALGRGYHGRPGLSAGRFVADPFGAGTRMYRTGDLVSWTADGKLIYHGRNDFQIKIRGMRVEPGEVDAVLVTHPDVEHSVSVGMSTPAGDTVLVSYVTGEPGRSPAPEQVVDHAVAHLPAHLVPHTVQVLEEFPVTRTGKVDRRALPAVEISPAREYVAPRSRLEAAVAQIFADVLGLQSVSVHDGFFELGGSSLSATKVTYRVEQHIDRRVPLALLFENPTVASFVVALNTVESGNAGRVLTPRERPHMVDLTGVQRGLWSLNQIDPSSSAYNVGLTLELDGPLDIPALTGALGDVIARHESLRTRYPLHEGHPVQVIIPAVDALRGFRVALVDTTPDRVDEEIAGVVEPGFDLTGPNAVRAAILRLASDRHLLVFVVHHINADGGSLRPLARDLTTAYRARISGQAGPWPAVVGPTRVQYADYAIWHAERLSAEAPGGRTEEEAQLDYWERRLGTVREPAVIPTDRPRPAEPRHLGGVVDLSVPPETATVLKHLARVNNTTQFVVMHAALAVLIGRLSGTEDIVIGTPFAGRDDPALADMVGMLATTVPLRTGLRLDEPFDELLRRVRTEDVTDLAHADVAFDQIVDQLNRAEKGPARRGRHNPLFSVMLSYQNLDFPEVSLDGLSVRLRPSASFAAKVDLEVMVYPDDLDGVDREGALGGQIAYDTDLFDRTGAERIAERYQNLLIDIAARPGTPVGDLSIWADGRSSDVEDEQPLHEVVSAVAAAAPNAVIGIPGAPSVTFADLEATSVAMAFAVPDEDPAEALTVAVTTLLADAGRTIDEVFACIRTAASAALHGGADAATGEPTRNRVEPA</sequence>
<dbReference type="Pfam" id="PF00550">
    <property type="entry name" value="PP-binding"/>
    <property type="match status" value="2"/>
</dbReference>
<feature type="compositionally biased region" description="Polar residues" evidence="4">
    <location>
        <begin position="7"/>
        <end position="21"/>
    </location>
</feature>
<dbReference type="InterPro" id="IPR045851">
    <property type="entry name" value="AMP-bd_C_sf"/>
</dbReference>
<gene>
    <name evidence="6" type="ORF">SAMN04488548_1341541</name>
</gene>
<evidence type="ECO:0000256" key="2">
    <source>
        <dbReference type="ARBA" id="ARBA00022450"/>
    </source>
</evidence>
<dbReference type="GO" id="GO:0031177">
    <property type="term" value="F:phosphopantetheine binding"/>
    <property type="evidence" value="ECO:0007669"/>
    <property type="project" value="InterPro"/>
</dbReference>
<dbReference type="EMBL" id="FNLM01000034">
    <property type="protein sequence ID" value="SDU48891.1"/>
    <property type="molecule type" value="Genomic_DNA"/>
</dbReference>
<dbReference type="PROSITE" id="PS50075">
    <property type="entry name" value="CARRIER"/>
    <property type="match status" value="2"/>
</dbReference>
<evidence type="ECO:0000256" key="3">
    <source>
        <dbReference type="ARBA" id="ARBA00022553"/>
    </source>
</evidence>
<evidence type="ECO:0000259" key="5">
    <source>
        <dbReference type="PROSITE" id="PS50075"/>
    </source>
</evidence>
<dbReference type="Gene3D" id="3.40.50.12780">
    <property type="entry name" value="N-terminal domain of ligase-like"/>
    <property type="match status" value="2"/>
</dbReference>
<dbReference type="Pfam" id="PF13193">
    <property type="entry name" value="AMP-binding_C"/>
    <property type="match status" value="2"/>
</dbReference>
<evidence type="ECO:0000313" key="7">
    <source>
        <dbReference type="Proteomes" id="UP000183180"/>
    </source>
</evidence>
<dbReference type="SUPFAM" id="SSF47336">
    <property type="entry name" value="ACP-like"/>
    <property type="match status" value="2"/>
</dbReference>
<protein>
    <submittedName>
        <fullName evidence="6">Amino acid adenylation domain-containing protein</fullName>
    </submittedName>
</protein>
<dbReference type="InterPro" id="IPR042099">
    <property type="entry name" value="ANL_N_sf"/>
</dbReference>
<organism evidence="6 7">
    <name type="scientific">Gordonia westfalica</name>
    <dbReference type="NCBI Taxonomy" id="158898"/>
    <lineage>
        <taxon>Bacteria</taxon>
        <taxon>Bacillati</taxon>
        <taxon>Actinomycetota</taxon>
        <taxon>Actinomycetes</taxon>
        <taxon>Mycobacteriales</taxon>
        <taxon>Gordoniaceae</taxon>
        <taxon>Gordonia</taxon>
    </lineage>
</organism>
<dbReference type="InterPro" id="IPR000873">
    <property type="entry name" value="AMP-dep_synth/lig_dom"/>
</dbReference>
<dbReference type="InterPro" id="IPR010071">
    <property type="entry name" value="AA_adenyl_dom"/>
</dbReference>
<reference evidence="6 7" key="1">
    <citation type="submission" date="2016-10" db="EMBL/GenBank/DDBJ databases">
        <authorList>
            <person name="de Groot N.N."/>
        </authorList>
    </citation>
    <scope>NUCLEOTIDE SEQUENCE [LARGE SCALE GENOMIC DNA]</scope>
    <source>
        <strain evidence="6 7">DSM 44215</strain>
    </source>
</reference>
<proteinExistence type="predicted"/>
<dbReference type="SUPFAM" id="SSF52777">
    <property type="entry name" value="CoA-dependent acyltransferases"/>
    <property type="match status" value="6"/>
</dbReference>
<dbReference type="InterPro" id="IPR023213">
    <property type="entry name" value="CAT-like_dom_sf"/>
</dbReference>
<dbReference type="SMART" id="SM00823">
    <property type="entry name" value="PKS_PP"/>
    <property type="match status" value="2"/>
</dbReference>
<dbReference type="InterPro" id="IPR006162">
    <property type="entry name" value="Ppantetheine_attach_site"/>
</dbReference>
<dbReference type="Gene3D" id="1.10.1200.10">
    <property type="entry name" value="ACP-like"/>
    <property type="match status" value="2"/>
</dbReference>
<dbReference type="Gene3D" id="3.30.300.30">
    <property type="match status" value="2"/>
</dbReference>
<name>A0A1H2IY16_9ACTN</name>
<feature type="domain" description="Carrier" evidence="5">
    <location>
        <begin position="1022"/>
        <end position="1097"/>
    </location>
</feature>
<dbReference type="InterPro" id="IPR009081">
    <property type="entry name" value="PP-bd_ACP"/>
</dbReference>
<dbReference type="GO" id="GO:0003824">
    <property type="term" value="F:catalytic activity"/>
    <property type="evidence" value="ECO:0007669"/>
    <property type="project" value="InterPro"/>
</dbReference>
<dbReference type="GO" id="GO:0043041">
    <property type="term" value="P:amino acid activation for nonribosomal peptide biosynthetic process"/>
    <property type="evidence" value="ECO:0007669"/>
    <property type="project" value="TreeGrafter"/>
</dbReference>
<keyword evidence="2" id="KW-0596">Phosphopantetheine</keyword>
<dbReference type="InterPro" id="IPR025110">
    <property type="entry name" value="AMP-bd_C"/>
</dbReference>
<dbReference type="InterPro" id="IPR020845">
    <property type="entry name" value="AMP-binding_CS"/>
</dbReference>
<dbReference type="PROSITE" id="PS00455">
    <property type="entry name" value="AMP_BINDING"/>
    <property type="match status" value="2"/>
</dbReference>
<dbReference type="Gene3D" id="3.30.559.30">
    <property type="entry name" value="Nonribosomal peptide synthetase, condensation domain"/>
    <property type="match status" value="3"/>
</dbReference>
<evidence type="ECO:0000256" key="4">
    <source>
        <dbReference type="SAM" id="MobiDB-lite"/>
    </source>
</evidence>
<dbReference type="GO" id="GO:0008610">
    <property type="term" value="P:lipid biosynthetic process"/>
    <property type="evidence" value="ECO:0007669"/>
    <property type="project" value="UniProtKB-ARBA"/>
</dbReference>
<dbReference type="Proteomes" id="UP000183180">
    <property type="component" value="Unassembled WGS sequence"/>
</dbReference>
<dbReference type="CDD" id="cd19540">
    <property type="entry name" value="LCL_NRPS-like"/>
    <property type="match status" value="1"/>
</dbReference>
<dbReference type="GO" id="GO:0044550">
    <property type="term" value="P:secondary metabolite biosynthetic process"/>
    <property type="evidence" value="ECO:0007669"/>
    <property type="project" value="TreeGrafter"/>
</dbReference>
<dbReference type="FunFam" id="3.40.50.12780:FF:000012">
    <property type="entry name" value="Non-ribosomal peptide synthetase"/>
    <property type="match status" value="1"/>
</dbReference>
<comment type="cofactor">
    <cofactor evidence="1">
        <name>pantetheine 4'-phosphate</name>
        <dbReference type="ChEBI" id="CHEBI:47942"/>
    </cofactor>
</comment>
<dbReference type="PANTHER" id="PTHR45527">
    <property type="entry name" value="NONRIBOSOMAL PEPTIDE SYNTHETASE"/>
    <property type="match status" value="1"/>
</dbReference>
<evidence type="ECO:0000256" key="1">
    <source>
        <dbReference type="ARBA" id="ARBA00001957"/>
    </source>
</evidence>
<dbReference type="STRING" id="158898.SAMN04488548_1341541"/>
<dbReference type="InterPro" id="IPR020806">
    <property type="entry name" value="PKS_PP-bd"/>
</dbReference>
<dbReference type="Pfam" id="PF00501">
    <property type="entry name" value="AMP-binding"/>
    <property type="match status" value="2"/>
</dbReference>
<feature type="region of interest" description="Disordered" evidence="4">
    <location>
        <begin position="1"/>
        <end position="53"/>
    </location>
</feature>
<dbReference type="SUPFAM" id="SSF56801">
    <property type="entry name" value="Acetyl-CoA synthetase-like"/>
    <property type="match status" value="2"/>
</dbReference>
<evidence type="ECO:0000313" key="6">
    <source>
        <dbReference type="EMBL" id="SDU48891.1"/>
    </source>
</evidence>
<accession>A0A1H2IY16</accession>
<dbReference type="Pfam" id="PF00668">
    <property type="entry name" value="Condensation"/>
    <property type="match status" value="3"/>
</dbReference>
<dbReference type="PANTHER" id="PTHR45527:SF1">
    <property type="entry name" value="FATTY ACID SYNTHASE"/>
    <property type="match status" value="1"/>
</dbReference>
<keyword evidence="3" id="KW-0597">Phosphoprotein</keyword>
<dbReference type="Gene3D" id="3.30.559.10">
    <property type="entry name" value="Chloramphenicol acetyltransferase-like domain"/>
    <property type="match status" value="3"/>
</dbReference>
<dbReference type="UniPathway" id="UPA00011"/>
<feature type="domain" description="Carrier" evidence="5">
    <location>
        <begin position="2091"/>
        <end position="2166"/>
    </location>
</feature>
<dbReference type="NCBIfam" id="TIGR01733">
    <property type="entry name" value="AA-adenyl-dom"/>
    <property type="match status" value="2"/>
</dbReference>
<dbReference type="InterPro" id="IPR036736">
    <property type="entry name" value="ACP-like_sf"/>
</dbReference>
<dbReference type="InterPro" id="IPR001242">
    <property type="entry name" value="Condensation_dom"/>
</dbReference>
<dbReference type="PROSITE" id="PS00012">
    <property type="entry name" value="PHOSPHOPANTETHEINE"/>
    <property type="match status" value="1"/>
</dbReference>
<dbReference type="GO" id="GO:0005737">
    <property type="term" value="C:cytoplasm"/>
    <property type="evidence" value="ECO:0007669"/>
    <property type="project" value="TreeGrafter"/>
</dbReference>